<gene>
    <name evidence="1" type="ORF">MKQ68_19860</name>
</gene>
<accession>A0ABY6IY86</accession>
<reference evidence="1" key="1">
    <citation type="submission" date="2022-10" db="EMBL/GenBank/DDBJ databases">
        <title>Chitinophaga sp. nov., isolated from soil.</title>
        <authorList>
            <person name="Jeon C.O."/>
        </authorList>
    </citation>
    <scope>NUCLEOTIDE SEQUENCE</scope>
    <source>
        <strain evidence="1">R8</strain>
    </source>
</reference>
<dbReference type="RefSeq" id="WP_244842576.1">
    <property type="nucleotide sequence ID" value="NZ_CP107006.1"/>
</dbReference>
<organism evidence="1 2">
    <name type="scientific">Chitinophaga horti</name>
    <dbReference type="NCBI Taxonomy" id="2920382"/>
    <lineage>
        <taxon>Bacteria</taxon>
        <taxon>Pseudomonadati</taxon>
        <taxon>Bacteroidota</taxon>
        <taxon>Chitinophagia</taxon>
        <taxon>Chitinophagales</taxon>
        <taxon>Chitinophagaceae</taxon>
        <taxon>Chitinophaga</taxon>
    </lineage>
</organism>
<name>A0ABY6IY86_9BACT</name>
<protein>
    <submittedName>
        <fullName evidence="1">Uncharacterized protein</fullName>
    </submittedName>
</protein>
<sequence>MHNLEDTKVGINMSNLAAKDPITLQLQDNYFHALLTELRLLRRVLEREDRRHHYTISIDAVRDGEMAATMQNRIAVERALRKLEPWARKQLVNLGAQMVQDLLITLEDRDNPADVRVN</sequence>
<evidence type="ECO:0000313" key="1">
    <source>
        <dbReference type="EMBL" id="UYQ92344.1"/>
    </source>
</evidence>
<evidence type="ECO:0000313" key="2">
    <source>
        <dbReference type="Proteomes" id="UP001162741"/>
    </source>
</evidence>
<proteinExistence type="predicted"/>
<keyword evidence="2" id="KW-1185">Reference proteome</keyword>
<dbReference type="EMBL" id="CP107006">
    <property type="protein sequence ID" value="UYQ92344.1"/>
    <property type="molecule type" value="Genomic_DNA"/>
</dbReference>
<dbReference type="Proteomes" id="UP001162741">
    <property type="component" value="Chromosome"/>
</dbReference>